<dbReference type="Pfam" id="PF03880">
    <property type="entry name" value="DbpA"/>
    <property type="match status" value="1"/>
</dbReference>
<proteinExistence type="inferred from homology"/>
<evidence type="ECO:0000256" key="1">
    <source>
        <dbReference type="ARBA" id="ARBA00012552"/>
    </source>
</evidence>
<dbReference type="EMBL" id="FMHZ01000002">
    <property type="protein sequence ID" value="SCL45527.1"/>
    <property type="molecule type" value="Genomic_DNA"/>
</dbReference>
<reference evidence="17" key="1">
    <citation type="submission" date="2016-06" db="EMBL/GenBank/DDBJ databases">
        <authorList>
            <person name="Varghese N."/>
            <person name="Submissions Spin"/>
        </authorList>
    </citation>
    <scope>NUCLEOTIDE SEQUENCE [LARGE SCALE GENOMIC DNA]</scope>
    <source>
        <strain evidence="17">DSM 43903</strain>
    </source>
</reference>
<evidence type="ECO:0000256" key="4">
    <source>
        <dbReference type="ARBA" id="ARBA00022801"/>
    </source>
</evidence>
<dbReference type="GO" id="GO:0003724">
    <property type="term" value="F:RNA helicase activity"/>
    <property type="evidence" value="ECO:0007669"/>
    <property type="project" value="UniProtKB-EC"/>
</dbReference>
<dbReference type="PANTHER" id="PTHR47959">
    <property type="entry name" value="ATP-DEPENDENT RNA HELICASE RHLE-RELATED"/>
    <property type="match status" value="1"/>
</dbReference>
<dbReference type="InterPro" id="IPR014001">
    <property type="entry name" value="Helicase_ATP-bd"/>
</dbReference>
<evidence type="ECO:0000256" key="2">
    <source>
        <dbReference type="ARBA" id="ARBA00022490"/>
    </source>
</evidence>
<dbReference type="PROSITE" id="PS00039">
    <property type="entry name" value="DEAD_ATP_HELICASE"/>
    <property type="match status" value="1"/>
</dbReference>
<evidence type="ECO:0000256" key="11">
    <source>
        <dbReference type="RuleBase" id="RU000492"/>
    </source>
</evidence>
<dbReference type="Pfam" id="PF00271">
    <property type="entry name" value="Helicase_C"/>
    <property type="match status" value="1"/>
</dbReference>
<protein>
    <recommendedName>
        <fullName evidence="1">RNA helicase</fullName>
        <ecNumber evidence="1">3.6.4.13</ecNumber>
    </recommendedName>
</protein>
<dbReference type="InterPro" id="IPR050079">
    <property type="entry name" value="DEAD_box_RNA_helicase"/>
</dbReference>
<dbReference type="GO" id="GO:0003723">
    <property type="term" value="F:RNA binding"/>
    <property type="evidence" value="ECO:0007669"/>
    <property type="project" value="UniProtKB-ARBA"/>
</dbReference>
<keyword evidence="2" id="KW-0963">Cytoplasm</keyword>
<dbReference type="AlphaFoldDB" id="A0A1C6TUV1"/>
<evidence type="ECO:0000256" key="8">
    <source>
        <dbReference type="ARBA" id="ARBA00038437"/>
    </source>
</evidence>
<evidence type="ECO:0000259" key="14">
    <source>
        <dbReference type="PROSITE" id="PS51194"/>
    </source>
</evidence>
<evidence type="ECO:0000256" key="5">
    <source>
        <dbReference type="ARBA" id="ARBA00022806"/>
    </source>
</evidence>
<comment type="similarity">
    <text evidence="8 11">Belongs to the DEAD box helicase family.</text>
</comment>
<feature type="compositionally biased region" description="Basic and acidic residues" evidence="12">
    <location>
        <begin position="564"/>
        <end position="607"/>
    </location>
</feature>
<keyword evidence="6 11" id="KW-0067">ATP-binding</keyword>
<dbReference type="InterPro" id="IPR000629">
    <property type="entry name" value="RNA-helicase_DEAD-box_CS"/>
</dbReference>
<dbReference type="InterPro" id="IPR005580">
    <property type="entry name" value="DbpA/CsdA_RNA-bd_dom"/>
</dbReference>
<dbReference type="EC" id="3.6.4.13" evidence="1"/>
<sequence length="607" mass="65916">MSSAPVRHDPPTDPSPDAPDEATAFADLGLRAELLGALSALGYEEPTPIQREAIPPLLAGRDLLGQAATGTGKTAAFALPLLQRMPDDRPGDPLALVLVPTRELAVQVSEAFHRYGKDLGARVLPIYGGQPIGRQLRALDAGVDVVVATPGRALDHIARGTLNLGSLATVVLDEADEMLDMGFAEDIEAILEHAPEQRQTVLFSATMPARIDGLARKHLTDPVRILIAREQPVAGEAPRVRQSAYIVARGHKPAALGRVLDVESPTAAIVFCRSREEVDRLTETMNGRGYRAEALHGGMSQEQRDRVMGRLRTGTADLLVATDVAARGLDVEQLTHVVNYDVPSAPESYVHRIGRVGRAGREGVAITLAEPREHRMLKTIERVTGQRITIDKIPTVADMRTRRLELTQGALRESLLEDDLDPYRAIVESLTDEFDLVEVALAAVKLAHEATSPGSDDEEEIPQVPVRGPREGRPEGGGRGERRGGARPRTGGTTQVFIGLGRRAGVRPQDLVGAITGETGVSGRDIGSIEIADRFSLVEVPHSVADEVIAGLRGSTIKGRKATVRRDRDGDGGGERRFDGADRRERRFDGPDRREHRDRDFDRRERR</sequence>
<dbReference type="InterPro" id="IPR012677">
    <property type="entry name" value="Nucleotide-bd_a/b_plait_sf"/>
</dbReference>
<dbReference type="Pfam" id="PF25399">
    <property type="entry name" value="DeaD_dimer"/>
    <property type="match status" value="1"/>
</dbReference>
<accession>A0A1C6TUV1</accession>
<dbReference type="Proteomes" id="UP000199001">
    <property type="component" value="Unassembled WGS sequence"/>
</dbReference>
<keyword evidence="4 11" id="KW-0378">Hydrolase</keyword>
<feature type="region of interest" description="Disordered" evidence="12">
    <location>
        <begin position="449"/>
        <end position="499"/>
    </location>
</feature>
<organism evidence="16 17">
    <name type="scientific">Micromonospora citrea</name>
    <dbReference type="NCBI Taxonomy" id="47855"/>
    <lineage>
        <taxon>Bacteria</taxon>
        <taxon>Bacillati</taxon>
        <taxon>Actinomycetota</taxon>
        <taxon>Actinomycetes</taxon>
        <taxon>Micromonosporales</taxon>
        <taxon>Micromonosporaceae</taxon>
        <taxon>Micromonospora</taxon>
    </lineage>
</organism>
<dbReference type="GO" id="GO:0016787">
    <property type="term" value="F:hydrolase activity"/>
    <property type="evidence" value="ECO:0007669"/>
    <property type="project" value="UniProtKB-KW"/>
</dbReference>
<gene>
    <name evidence="16" type="ORF">GA0070606_0778</name>
</gene>
<dbReference type="InterPro" id="IPR011545">
    <property type="entry name" value="DEAD/DEAH_box_helicase_dom"/>
</dbReference>
<evidence type="ECO:0000256" key="3">
    <source>
        <dbReference type="ARBA" id="ARBA00022741"/>
    </source>
</evidence>
<feature type="region of interest" description="Disordered" evidence="12">
    <location>
        <begin position="561"/>
        <end position="607"/>
    </location>
</feature>
<dbReference type="InterPro" id="IPR044742">
    <property type="entry name" value="DEAD/DEAH_RhlB"/>
</dbReference>
<dbReference type="GO" id="GO:0005524">
    <property type="term" value="F:ATP binding"/>
    <property type="evidence" value="ECO:0007669"/>
    <property type="project" value="UniProtKB-KW"/>
</dbReference>
<evidence type="ECO:0000256" key="12">
    <source>
        <dbReference type="SAM" id="MobiDB-lite"/>
    </source>
</evidence>
<evidence type="ECO:0000256" key="9">
    <source>
        <dbReference type="ARBA" id="ARBA00047984"/>
    </source>
</evidence>
<keyword evidence="17" id="KW-1185">Reference proteome</keyword>
<dbReference type="PROSITE" id="PS51194">
    <property type="entry name" value="HELICASE_CTER"/>
    <property type="match status" value="1"/>
</dbReference>
<dbReference type="STRING" id="47855.GA0070606_0778"/>
<feature type="region of interest" description="Disordered" evidence="12">
    <location>
        <begin position="1"/>
        <end position="20"/>
    </location>
</feature>
<dbReference type="PROSITE" id="PS51192">
    <property type="entry name" value="HELICASE_ATP_BIND_1"/>
    <property type="match status" value="1"/>
</dbReference>
<dbReference type="PANTHER" id="PTHR47959:SF1">
    <property type="entry name" value="ATP-DEPENDENT RNA HELICASE DBPA"/>
    <property type="match status" value="1"/>
</dbReference>
<dbReference type="InterPro" id="IPR057325">
    <property type="entry name" value="DeaD_dimer"/>
</dbReference>
<dbReference type="SMART" id="SM00490">
    <property type="entry name" value="HELICc"/>
    <property type="match status" value="1"/>
</dbReference>
<dbReference type="InterPro" id="IPR014014">
    <property type="entry name" value="RNA_helicase_DEAD_Q_motif"/>
</dbReference>
<dbReference type="Gene3D" id="3.40.50.300">
    <property type="entry name" value="P-loop containing nucleotide triphosphate hydrolases"/>
    <property type="match status" value="2"/>
</dbReference>
<dbReference type="Pfam" id="PF00270">
    <property type="entry name" value="DEAD"/>
    <property type="match status" value="1"/>
</dbReference>
<evidence type="ECO:0000256" key="7">
    <source>
        <dbReference type="ARBA" id="ARBA00023016"/>
    </source>
</evidence>
<feature type="short sequence motif" description="Q motif" evidence="10">
    <location>
        <begin position="23"/>
        <end position="51"/>
    </location>
</feature>
<evidence type="ECO:0000256" key="10">
    <source>
        <dbReference type="PROSITE-ProRule" id="PRU00552"/>
    </source>
</evidence>
<evidence type="ECO:0000259" key="15">
    <source>
        <dbReference type="PROSITE" id="PS51195"/>
    </source>
</evidence>
<comment type="catalytic activity">
    <reaction evidence="9">
        <text>ATP + H2O = ADP + phosphate + H(+)</text>
        <dbReference type="Rhea" id="RHEA:13065"/>
        <dbReference type="ChEBI" id="CHEBI:15377"/>
        <dbReference type="ChEBI" id="CHEBI:15378"/>
        <dbReference type="ChEBI" id="CHEBI:30616"/>
        <dbReference type="ChEBI" id="CHEBI:43474"/>
        <dbReference type="ChEBI" id="CHEBI:456216"/>
        <dbReference type="EC" id="3.6.4.13"/>
    </reaction>
</comment>
<dbReference type="CDD" id="cd18787">
    <property type="entry name" value="SF2_C_DEAD"/>
    <property type="match status" value="1"/>
</dbReference>
<dbReference type="InterPro" id="IPR027417">
    <property type="entry name" value="P-loop_NTPase"/>
</dbReference>
<dbReference type="FunFam" id="3.40.50.300:FF:000108">
    <property type="entry name" value="ATP-dependent RNA helicase RhlE"/>
    <property type="match status" value="1"/>
</dbReference>
<dbReference type="PROSITE" id="PS51195">
    <property type="entry name" value="Q_MOTIF"/>
    <property type="match status" value="1"/>
</dbReference>
<dbReference type="InterPro" id="IPR001650">
    <property type="entry name" value="Helicase_C-like"/>
</dbReference>
<keyword evidence="7" id="KW-0346">Stress response</keyword>
<name>A0A1C6TUV1_9ACTN</name>
<dbReference type="SUPFAM" id="SSF52540">
    <property type="entry name" value="P-loop containing nucleoside triphosphate hydrolases"/>
    <property type="match status" value="1"/>
</dbReference>
<feature type="compositionally biased region" description="Basic and acidic residues" evidence="12">
    <location>
        <begin position="468"/>
        <end position="484"/>
    </location>
</feature>
<dbReference type="CDD" id="cd12252">
    <property type="entry name" value="RRM_DbpA"/>
    <property type="match status" value="1"/>
</dbReference>
<dbReference type="Gene3D" id="3.30.70.330">
    <property type="match status" value="1"/>
</dbReference>
<evidence type="ECO:0000259" key="13">
    <source>
        <dbReference type="PROSITE" id="PS51192"/>
    </source>
</evidence>
<dbReference type="GO" id="GO:0005829">
    <property type="term" value="C:cytosol"/>
    <property type="evidence" value="ECO:0007669"/>
    <property type="project" value="TreeGrafter"/>
</dbReference>
<feature type="domain" description="Helicase ATP-binding" evidence="13">
    <location>
        <begin position="54"/>
        <end position="225"/>
    </location>
</feature>
<feature type="domain" description="DEAD-box RNA helicase Q" evidence="15">
    <location>
        <begin position="23"/>
        <end position="51"/>
    </location>
</feature>
<evidence type="ECO:0000256" key="6">
    <source>
        <dbReference type="ARBA" id="ARBA00022840"/>
    </source>
</evidence>
<evidence type="ECO:0000313" key="16">
    <source>
        <dbReference type="EMBL" id="SCL45527.1"/>
    </source>
</evidence>
<keyword evidence="3 11" id="KW-0547">Nucleotide-binding</keyword>
<dbReference type="SMART" id="SM00487">
    <property type="entry name" value="DEXDc"/>
    <property type="match status" value="1"/>
</dbReference>
<feature type="compositionally biased region" description="Basic and acidic residues" evidence="12">
    <location>
        <begin position="1"/>
        <end position="11"/>
    </location>
</feature>
<feature type="domain" description="Helicase C-terminal" evidence="14">
    <location>
        <begin position="255"/>
        <end position="400"/>
    </location>
</feature>
<evidence type="ECO:0000313" key="17">
    <source>
        <dbReference type="Proteomes" id="UP000199001"/>
    </source>
</evidence>
<dbReference type="CDD" id="cd00268">
    <property type="entry name" value="DEADc"/>
    <property type="match status" value="1"/>
</dbReference>
<keyword evidence="5 11" id="KW-0347">Helicase</keyword>